<dbReference type="GO" id="GO:0004674">
    <property type="term" value="F:protein serine/threonine kinase activity"/>
    <property type="evidence" value="ECO:0007669"/>
    <property type="project" value="UniProtKB-KW"/>
</dbReference>
<comment type="caution">
    <text evidence="6">The sequence shown here is derived from an EMBL/GenBank/DDBJ whole genome shotgun (WGS) entry which is preliminary data.</text>
</comment>
<organism evidence="6 7">
    <name type="scientific">Streblomastix strix</name>
    <dbReference type="NCBI Taxonomy" id="222440"/>
    <lineage>
        <taxon>Eukaryota</taxon>
        <taxon>Metamonada</taxon>
        <taxon>Preaxostyla</taxon>
        <taxon>Oxymonadida</taxon>
        <taxon>Streblomastigidae</taxon>
        <taxon>Streblomastix</taxon>
    </lineage>
</organism>
<evidence type="ECO:0000259" key="5">
    <source>
        <dbReference type="PROSITE" id="PS50011"/>
    </source>
</evidence>
<dbReference type="InterPro" id="IPR008271">
    <property type="entry name" value="Ser/Thr_kinase_AS"/>
</dbReference>
<keyword evidence="2 3" id="KW-0067">ATP-binding</keyword>
<dbReference type="SMART" id="SM00220">
    <property type="entry name" value="S_TKc"/>
    <property type="match status" value="1"/>
</dbReference>
<feature type="domain" description="Protein kinase" evidence="5">
    <location>
        <begin position="12"/>
        <end position="231"/>
    </location>
</feature>
<dbReference type="Proteomes" id="UP000324800">
    <property type="component" value="Unassembled WGS sequence"/>
</dbReference>
<keyword evidence="1 3" id="KW-0547">Nucleotide-binding</keyword>
<evidence type="ECO:0000256" key="4">
    <source>
        <dbReference type="RuleBase" id="RU000304"/>
    </source>
</evidence>
<evidence type="ECO:0000256" key="1">
    <source>
        <dbReference type="ARBA" id="ARBA00022741"/>
    </source>
</evidence>
<evidence type="ECO:0000313" key="7">
    <source>
        <dbReference type="Proteomes" id="UP000324800"/>
    </source>
</evidence>
<reference evidence="6 7" key="1">
    <citation type="submission" date="2019-03" db="EMBL/GenBank/DDBJ databases">
        <title>Single cell metagenomics reveals metabolic interactions within the superorganism composed of flagellate Streblomastix strix and complex community of Bacteroidetes bacteria on its surface.</title>
        <authorList>
            <person name="Treitli S.C."/>
            <person name="Kolisko M."/>
            <person name="Husnik F."/>
            <person name="Keeling P."/>
            <person name="Hampl V."/>
        </authorList>
    </citation>
    <scope>NUCLEOTIDE SEQUENCE [LARGE SCALE GENOMIC DNA]</scope>
    <source>
        <strain evidence="6">ST1C</strain>
    </source>
</reference>
<dbReference type="Pfam" id="PF00069">
    <property type="entry name" value="Pkinase"/>
    <property type="match status" value="1"/>
</dbReference>
<dbReference type="GO" id="GO:0005737">
    <property type="term" value="C:cytoplasm"/>
    <property type="evidence" value="ECO:0007669"/>
    <property type="project" value="TreeGrafter"/>
</dbReference>
<accession>A0A5J4V5E9</accession>
<dbReference type="PROSITE" id="PS00107">
    <property type="entry name" value="PROTEIN_KINASE_ATP"/>
    <property type="match status" value="1"/>
</dbReference>
<dbReference type="InterPro" id="IPR000719">
    <property type="entry name" value="Prot_kinase_dom"/>
</dbReference>
<evidence type="ECO:0000256" key="3">
    <source>
        <dbReference type="PROSITE-ProRule" id="PRU10141"/>
    </source>
</evidence>
<evidence type="ECO:0000313" key="6">
    <source>
        <dbReference type="EMBL" id="KAA6378136.1"/>
    </source>
</evidence>
<dbReference type="InterPro" id="IPR017441">
    <property type="entry name" value="Protein_kinase_ATP_BS"/>
</dbReference>
<dbReference type="PROSITE" id="PS50011">
    <property type="entry name" value="PROTEIN_KINASE_DOM"/>
    <property type="match status" value="1"/>
</dbReference>
<dbReference type="AlphaFoldDB" id="A0A5J4V5E9"/>
<dbReference type="GO" id="GO:0005524">
    <property type="term" value="F:ATP binding"/>
    <property type="evidence" value="ECO:0007669"/>
    <property type="project" value="UniProtKB-UniRule"/>
</dbReference>
<dbReference type="InterPro" id="IPR011009">
    <property type="entry name" value="Kinase-like_dom_sf"/>
</dbReference>
<evidence type="ECO:0000256" key="2">
    <source>
        <dbReference type="ARBA" id="ARBA00022840"/>
    </source>
</evidence>
<dbReference type="PROSITE" id="PS00108">
    <property type="entry name" value="PROTEIN_KINASE_ST"/>
    <property type="match status" value="1"/>
</dbReference>
<protein>
    <recommendedName>
        <fullName evidence="5">Protein kinase domain-containing protein</fullName>
    </recommendedName>
</protein>
<keyword evidence="4" id="KW-0723">Serine/threonine-protein kinase</keyword>
<proteinExistence type="inferred from homology"/>
<feature type="binding site" evidence="3">
    <location>
        <position position="40"/>
    </location>
    <ligand>
        <name>ATP</name>
        <dbReference type="ChEBI" id="CHEBI:30616"/>
    </ligand>
</feature>
<name>A0A5J4V5E9_9EUKA</name>
<dbReference type="OrthoDB" id="539158at2759"/>
<keyword evidence="4" id="KW-0418">Kinase</keyword>
<dbReference type="SUPFAM" id="SSF56112">
    <property type="entry name" value="Protein kinase-like (PK-like)"/>
    <property type="match status" value="1"/>
</dbReference>
<gene>
    <name evidence="6" type="ORF">EZS28_026338</name>
</gene>
<dbReference type="InterPro" id="IPR045269">
    <property type="entry name" value="Atg1-like"/>
</dbReference>
<dbReference type="GO" id="GO:0010506">
    <property type="term" value="P:regulation of autophagy"/>
    <property type="evidence" value="ECO:0007669"/>
    <property type="project" value="InterPro"/>
</dbReference>
<dbReference type="CDD" id="cd14014">
    <property type="entry name" value="STKc_PknB_like"/>
    <property type="match status" value="1"/>
</dbReference>
<keyword evidence="4" id="KW-0808">Transferase</keyword>
<dbReference type="EMBL" id="SNRW01009350">
    <property type="protein sequence ID" value="KAA6378136.1"/>
    <property type="molecule type" value="Genomic_DNA"/>
</dbReference>
<dbReference type="Gene3D" id="1.10.510.10">
    <property type="entry name" value="Transferase(Phosphotransferase) domain 1"/>
    <property type="match status" value="1"/>
</dbReference>
<sequence>MDESQLLKQQGFLVLKKIGEGSYGQIFAVHDPQIGIVAAKVMKNEDFLENEWNISGPLSQGPPHIRKFVVNFYLAQRFDRFTVILMDYCNMGTLFDLINTQQDLPIPVIRKIMKQILTGLSYIHSKGIIHRDIKGGNILLHSPPGSGKVILKIADFGEAIMQQHVGEEMMMDKAGTYAYMPPELLLADQNLLIKADEKIDVWAAGMLLYQLFTRSFPFNPHNENEIMMFEK</sequence>
<comment type="similarity">
    <text evidence="4">Belongs to the protein kinase superfamily.</text>
</comment>
<dbReference type="PANTHER" id="PTHR24348">
    <property type="entry name" value="SERINE/THREONINE-PROTEIN KINASE UNC-51-RELATED"/>
    <property type="match status" value="1"/>
</dbReference>